<accession>A0A369BPT6</accession>
<dbReference type="EMBL" id="QPJW01000001">
    <property type="protein sequence ID" value="RCX23639.1"/>
    <property type="molecule type" value="Genomic_DNA"/>
</dbReference>
<evidence type="ECO:0000256" key="1">
    <source>
        <dbReference type="SAM" id="MobiDB-lite"/>
    </source>
</evidence>
<gene>
    <name evidence="2" type="ORF">DFP94_1011241</name>
</gene>
<keyword evidence="3" id="KW-1185">Reference proteome</keyword>
<evidence type="ECO:0000313" key="3">
    <source>
        <dbReference type="Proteomes" id="UP000253090"/>
    </source>
</evidence>
<name>A0A369BPT6_9BACL</name>
<evidence type="ECO:0000313" key="2">
    <source>
        <dbReference type="EMBL" id="RCX23639.1"/>
    </source>
</evidence>
<dbReference type="Proteomes" id="UP000253090">
    <property type="component" value="Unassembled WGS sequence"/>
</dbReference>
<sequence>MSSMNTIFRHIPIDNGPRCNDSVVSEGHTREIT</sequence>
<protein>
    <submittedName>
        <fullName evidence="2">Uncharacterized protein</fullName>
    </submittedName>
</protein>
<organism evidence="2 3">
    <name type="scientific">Fontibacillus phaseoli</name>
    <dbReference type="NCBI Taxonomy" id="1416533"/>
    <lineage>
        <taxon>Bacteria</taxon>
        <taxon>Bacillati</taxon>
        <taxon>Bacillota</taxon>
        <taxon>Bacilli</taxon>
        <taxon>Bacillales</taxon>
        <taxon>Paenibacillaceae</taxon>
        <taxon>Fontibacillus</taxon>
    </lineage>
</organism>
<reference evidence="2 3" key="1">
    <citation type="submission" date="2018-07" db="EMBL/GenBank/DDBJ databases">
        <title>Genomic Encyclopedia of Type Strains, Phase III (KMG-III): the genomes of soil and plant-associated and newly described type strains.</title>
        <authorList>
            <person name="Whitman W."/>
        </authorList>
    </citation>
    <scope>NUCLEOTIDE SEQUENCE [LARGE SCALE GENOMIC DNA]</scope>
    <source>
        <strain evidence="2 3">CECT 8333</strain>
    </source>
</reference>
<dbReference type="AlphaFoldDB" id="A0A369BPT6"/>
<comment type="caution">
    <text evidence="2">The sequence shown here is derived from an EMBL/GenBank/DDBJ whole genome shotgun (WGS) entry which is preliminary data.</text>
</comment>
<feature type="region of interest" description="Disordered" evidence="1">
    <location>
        <begin position="1"/>
        <end position="33"/>
    </location>
</feature>
<proteinExistence type="predicted"/>